<dbReference type="InterPro" id="IPR042089">
    <property type="entry name" value="Peptidase_M13_dom_2"/>
</dbReference>
<dbReference type="PROSITE" id="PS51885">
    <property type="entry name" value="NEPRILYSIN"/>
    <property type="match status" value="1"/>
</dbReference>
<evidence type="ECO:0000256" key="6">
    <source>
        <dbReference type="ARBA" id="ARBA00023049"/>
    </source>
</evidence>
<dbReference type="EMBL" id="CP071090">
    <property type="protein sequence ID" value="QSQ28160.1"/>
    <property type="molecule type" value="Genomic_DNA"/>
</dbReference>
<dbReference type="PRINTS" id="PR00786">
    <property type="entry name" value="NEPRILYSIN"/>
</dbReference>
<evidence type="ECO:0000256" key="1">
    <source>
        <dbReference type="ARBA" id="ARBA00001947"/>
    </source>
</evidence>
<keyword evidence="4" id="KW-0378">Hydrolase</keyword>
<keyword evidence="3" id="KW-0479">Metal-binding</keyword>
<dbReference type="InterPro" id="IPR018497">
    <property type="entry name" value="Peptidase_M13_C"/>
</dbReference>
<dbReference type="SUPFAM" id="SSF55486">
    <property type="entry name" value="Metalloproteases ('zincins'), catalytic domain"/>
    <property type="match status" value="1"/>
</dbReference>
<feature type="compositionally biased region" description="Low complexity" evidence="7">
    <location>
        <begin position="84"/>
        <end position="93"/>
    </location>
</feature>
<dbReference type="InterPro" id="IPR008753">
    <property type="entry name" value="Peptidase_M13_N"/>
</dbReference>
<dbReference type="PANTHER" id="PTHR11733">
    <property type="entry name" value="ZINC METALLOPROTEASE FAMILY M13 NEPRILYSIN-RELATED"/>
    <property type="match status" value="1"/>
</dbReference>
<feature type="domain" description="Peptidase M13 C-terminal" evidence="8">
    <location>
        <begin position="556"/>
        <end position="756"/>
    </location>
</feature>
<dbReference type="Proteomes" id="UP000662747">
    <property type="component" value="Chromosome"/>
</dbReference>
<keyword evidence="11" id="KW-1185">Reference proteome</keyword>
<organism evidence="10 11">
    <name type="scientific">Pyxidicoccus parkwayensis</name>
    <dbReference type="NCBI Taxonomy" id="2813578"/>
    <lineage>
        <taxon>Bacteria</taxon>
        <taxon>Pseudomonadati</taxon>
        <taxon>Myxococcota</taxon>
        <taxon>Myxococcia</taxon>
        <taxon>Myxococcales</taxon>
        <taxon>Cystobacterineae</taxon>
        <taxon>Myxococcaceae</taxon>
        <taxon>Pyxidicoccus</taxon>
    </lineage>
</organism>
<dbReference type="CDD" id="cd08662">
    <property type="entry name" value="M13"/>
    <property type="match status" value="1"/>
</dbReference>
<evidence type="ECO:0000256" key="5">
    <source>
        <dbReference type="ARBA" id="ARBA00022833"/>
    </source>
</evidence>
<keyword evidence="6" id="KW-0482">Metalloprotease</keyword>
<sequence length="759" mass="83621">MPVPLFAAPLHAPDRLYPQVSKAPGALLPGRRRGPSFRSLTLKLHPRRFPVATRGVVAVCASALMTSCASSAPAEKTQTPPPAESTAPAAPAAAPAPAPKPTYGTFGFDEAGMDKATKPGDNFYRFANGTWLDKTEIPADRSSYGMFTKLSEQADQRTREIIEAQTQAAEGSEGRKIGDLFASYLDEAGIEAKGIAPLKPELDRIAAISNKKQLSTELGQGLRADVDPLNTGNVYTQRIFGLWIAEDLNDPSHYAPYLLQGGLGLPDRDYYLVDNPRFQEVRKAYQQHIATMLKLAGVSEPEARAKRVVDLETKIAKAHWAQVDTRDITKTNNPWPREQFAKKAPGFDWNAFFTAAGLAQQPQVMVWQPSALTGISKLVGSEPIQSWKDYLTFRAIARNAGFLPKAFVDESFNFNGKTLAGAKELRARWKRGIDFTNGAMGMAVGKLYVEKYFPPEVKAAADTMVRNIVEAFGKRVDALTWMSPETKAKAKEKVGTLQTSIGNPTTWRDYSALQIARDDAYGNAERASVFELKRNLAKLGQPVDRTEWFMVPHLVNALNSPQQNSIIFPAAILQPPFFDANADPAINYGGIGAVIGHEISHSFDDTGAKFDAHGKLANWWTKEDEARFQAAGKALTEQYNAYQALPDLHVNGDLTLGENIADVAGMAVAYDAYKLSLGGKPAPVIDGYTGDQRFFLGFAQVWRNKYREPLLRRILLTDGHSPGEFRALTVRNNDAWYQAFDVQPGQKLFLTPDQRVRIW</sequence>
<evidence type="ECO:0000313" key="10">
    <source>
        <dbReference type="EMBL" id="QSQ28160.1"/>
    </source>
</evidence>
<dbReference type="Gene3D" id="1.10.1380.10">
    <property type="entry name" value="Neutral endopeptidase , domain2"/>
    <property type="match status" value="1"/>
</dbReference>
<dbReference type="InterPro" id="IPR024079">
    <property type="entry name" value="MetalloPept_cat_dom_sf"/>
</dbReference>
<dbReference type="InterPro" id="IPR000718">
    <property type="entry name" value="Peptidase_M13"/>
</dbReference>
<comment type="cofactor">
    <cofactor evidence="1">
        <name>Zn(2+)</name>
        <dbReference type="ChEBI" id="CHEBI:29105"/>
    </cofactor>
</comment>
<feature type="domain" description="Peptidase M13 N-terminal" evidence="9">
    <location>
        <begin position="119"/>
        <end position="504"/>
    </location>
</feature>
<proteinExistence type="predicted"/>
<evidence type="ECO:0000259" key="8">
    <source>
        <dbReference type="Pfam" id="PF01431"/>
    </source>
</evidence>
<dbReference type="PANTHER" id="PTHR11733:SF211">
    <property type="entry name" value="OLIGOPEPTIDASE LIPOPROTEIN M13 FAMILY"/>
    <property type="match status" value="1"/>
</dbReference>
<keyword evidence="2" id="KW-0645">Protease</keyword>
<evidence type="ECO:0000313" key="11">
    <source>
        <dbReference type="Proteomes" id="UP000662747"/>
    </source>
</evidence>
<evidence type="ECO:0000256" key="7">
    <source>
        <dbReference type="SAM" id="MobiDB-lite"/>
    </source>
</evidence>
<evidence type="ECO:0000256" key="2">
    <source>
        <dbReference type="ARBA" id="ARBA00022670"/>
    </source>
</evidence>
<evidence type="ECO:0000259" key="9">
    <source>
        <dbReference type="Pfam" id="PF05649"/>
    </source>
</evidence>
<evidence type="ECO:0000256" key="3">
    <source>
        <dbReference type="ARBA" id="ARBA00022723"/>
    </source>
</evidence>
<accession>A0ABX7PCJ9</accession>
<dbReference type="Pfam" id="PF05649">
    <property type="entry name" value="Peptidase_M13_N"/>
    <property type="match status" value="1"/>
</dbReference>
<evidence type="ECO:0000256" key="4">
    <source>
        <dbReference type="ARBA" id="ARBA00022801"/>
    </source>
</evidence>
<reference evidence="10 11" key="1">
    <citation type="submission" date="2021-02" db="EMBL/GenBank/DDBJ databases">
        <title>De Novo genome assembly of isolated myxobacteria.</title>
        <authorList>
            <person name="Stevens D.C."/>
        </authorList>
    </citation>
    <scope>NUCLEOTIDE SEQUENCE [LARGE SCALE GENOMIC DNA]</scope>
    <source>
        <strain evidence="11">SCPEA02</strain>
    </source>
</reference>
<keyword evidence="5" id="KW-0862">Zinc</keyword>
<protein>
    <submittedName>
        <fullName evidence="10">M13 family metallopeptidase</fullName>
    </submittedName>
</protein>
<dbReference type="Pfam" id="PF01431">
    <property type="entry name" value="Peptidase_M13"/>
    <property type="match status" value="1"/>
</dbReference>
<gene>
    <name evidence="10" type="ORF">JY651_18600</name>
</gene>
<name>A0ABX7PCJ9_9BACT</name>
<dbReference type="Gene3D" id="3.40.390.10">
    <property type="entry name" value="Collagenase (Catalytic Domain)"/>
    <property type="match status" value="1"/>
</dbReference>
<feature type="region of interest" description="Disordered" evidence="7">
    <location>
        <begin position="71"/>
        <end position="107"/>
    </location>
</feature>